<keyword evidence="8" id="KW-0812">Transmembrane</keyword>
<dbReference type="Pfam" id="PF00560">
    <property type="entry name" value="LRR_1"/>
    <property type="match status" value="3"/>
</dbReference>
<dbReference type="FunFam" id="3.80.10.10:FF:000041">
    <property type="entry name" value="LRR receptor-like serine/threonine-protein kinase ERECTA"/>
    <property type="match status" value="1"/>
</dbReference>
<dbReference type="InterPro" id="IPR051502">
    <property type="entry name" value="RLP_Defense_Trigger"/>
</dbReference>
<dbReference type="Pfam" id="PF13855">
    <property type="entry name" value="LRR_8"/>
    <property type="match status" value="1"/>
</dbReference>
<organism evidence="9">
    <name type="scientific">Fagus sylvatica</name>
    <name type="common">Beechnut</name>
    <dbReference type="NCBI Taxonomy" id="28930"/>
    <lineage>
        <taxon>Eukaryota</taxon>
        <taxon>Viridiplantae</taxon>
        <taxon>Streptophyta</taxon>
        <taxon>Embryophyta</taxon>
        <taxon>Tracheophyta</taxon>
        <taxon>Spermatophyta</taxon>
        <taxon>Magnoliopsida</taxon>
        <taxon>eudicotyledons</taxon>
        <taxon>Gunneridae</taxon>
        <taxon>Pentapetalae</taxon>
        <taxon>rosids</taxon>
        <taxon>fabids</taxon>
        <taxon>Fagales</taxon>
        <taxon>Fagaceae</taxon>
        <taxon>Fagus</taxon>
    </lineage>
</organism>
<evidence type="ECO:0000256" key="4">
    <source>
        <dbReference type="ARBA" id="ARBA00022729"/>
    </source>
</evidence>
<dbReference type="SUPFAM" id="SSF52058">
    <property type="entry name" value="L domain-like"/>
    <property type="match status" value="1"/>
</dbReference>
<keyword evidence="5" id="KW-0677">Repeat</keyword>
<comment type="subcellular location">
    <subcellularLocation>
        <location evidence="1">Membrane</location>
    </subcellularLocation>
</comment>
<gene>
    <name evidence="9" type="ORF">FSB_LOCUS14497</name>
</gene>
<evidence type="ECO:0000256" key="2">
    <source>
        <dbReference type="ARBA" id="ARBA00009592"/>
    </source>
</evidence>
<evidence type="ECO:0000256" key="5">
    <source>
        <dbReference type="ARBA" id="ARBA00022737"/>
    </source>
</evidence>
<dbReference type="Gene3D" id="3.80.10.10">
    <property type="entry name" value="Ribonuclease Inhibitor"/>
    <property type="match status" value="1"/>
</dbReference>
<evidence type="ECO:0000256" key="6">
    <source>
        <dbReference type="ARBA" id="ARBA00023136"/>
    </source>
</evidence>
<dbReference type="InterPro" id="IPR032675">
    <property type="entry name" value="LRR_dom_sf"/>
</dbReference>
<keyword evidence="3" id="KW-0433">Leucine-rich repeat</keyword>
<evidence type="ECO:0000313" key="9">
    <source>
        <dbReference type="EMBL" id="SPC86615.1"/>
    </source>
</evidence>
<accession>A0A2N9FHN9</accession>
<protein>
    <submittedName>
        <fullName evidence="9">Uncharacterized protein</fullName>
    </submittedName>
</protein>
<keyword evidence="8" id="KW-1133">Transmembrane helix</keyword>
<comment type="similarity">
    <text evidence="2">Belongs to the RLP family.</text>
</comment>
<dbReference type="EMBL" id="OIVN01000865">
    <property type="protein sequence ID" value="SPC86615.1"/>
    <property type="molecule type" value="Genomic_DNA"/>
</dbReference>
<keyword evidence="6 8" id="KW-0472">Membrane</keyword>
<keyword evidence="7" id="KW-0325">Glycoprotein</keyword>
<feature type="transmembrane region" description="Helical" evidence="8">
    <location>
        <begin position="303"/>
        <end position="325"/>
    </location>
</feature>
<evidence type="ECO:0000256" key="7">
    <source>
        <dbReference type="ARBA" id="ARBA00023180"/>
    </source>
</evidence>
<reference evidence="9" key="1">
    <citation type="submission" date="2018-02" db="EMBL/GenBank/DDBJ databases">
        <authorList>
            <person name="Cohen D.B."/>
            <person name="Kent A.D."/>
        </authorList>
    </citation>
    <scope>NUCLEOTIDE SEQUENCE</scope>
</reference>
<dbReference type="InterPro" id="IPR001611">
    <property type="entry name" value="Leu-rich_rpt"/>
</dbReference>
<sequence length="361" mass="40503">MLPTWMGNMSSLRTIVLAQNQLEGQIPIELCKLDDLSLLDLSENNFFGSIPSCFNSSHIKFVHLNKNRLSGPIPSAFQNKSDLVTLNLRDNYLTGNIPDWISSLSSLSILLLRENHLGGRIPIQLCLLQNLNMLDLSNNNFWGPIPPCLSNITFGKSSQKPDLQGFSISDPFYYVKGSSFAYIDTNSANIRGEDSSEDMSLTQEYYSVDIEEEVEFTTKGRTYSYKGDILNYMSGIDLSCNRLTGTTPDRKNQFGTFDESSYEGNPLLCGLPLHNGCTEIGPPSTMPADLEGEEGGSFMDMGVFYISFVVAYITMLLGIVAVLYINPYWRREWFNFIEVCIDTCYCFVVVHCRKLPGFKLA</sequence>
<dbReference type="PANTHER" id="PTHR48062">
    <property type="entry name" value="RECEPTOR-LIKE PROTEIN 14"/>
    <property type="match status" value="1"/>
</dbReference>
<keyword evidence="4" id="KW-0732">Signal</keyword>
<dbReference type="AlphaFoldDB" id="A0A2N9FHN9"/>
<evidence type="ECO:0000256" key="8">
    <source>
        <dbReference type="SAM" id="Phobius"/>
    </source>
</evidence>
<proteinExistence type="inferred from homology"/>
<dbReference type="GO" id="GO:0016020">
    <property type="term" value="C:membrane"/>
    <property type="evidence" value="ECO:0007669"/>
    <property type="project" value="UniProtKB-SubCell"/>
</dbReference>
<dbReference type="PANTHER" id="PTHR48062:SF21">
    <property type="entry name" value="RECEPTOR-LIKE PROTEIN 12"/>
    <property type="match status" value="1"/>
</dbReference>
<name>A0A2N9FHN9_FAGSY</name>
<evidence type="ECO:0000256" key="1">
    <source>
        <dbReference type="ARBA" id="ARBA00004370"/>
    </source>
</evidence>
<evidence type="ECO:0000256" key="3">
    <source>
        <dbReference type="ARBA" id="ARBA00022614"/>
    </source>
</evidence>